<dbReference type="AlphaFoldDB" id="A0A918DVT2"/>
<evidence type="ECO:0008006" key="3">
    <source>
        <dbReference type="Google" id="ProtNLM"/>
    </source>
</evidence>
<reference evidence="1" key="1">
    <citation type="journal article" date="2014" name="Int. J. Syst. Evol. Microbiol.">
        <title>Complete genome sequence of Corynebacterium casei LMG S-19264T (=DSM 44701T), isolated from a smear-ripened cheese.</title>
        <authorList>
            <consortium name="US DOE Joint Genome Institute (JGI-PGF)"/>
            <person name="Walter F."/>
            <person name="Albersmeier A."/>
            <person name="Kalinowski J."/>
            <person name="Ruckert C."/>
        </authorList>
    </citation>
    <scope>NUCLEOTIDE SEQUENCE</scope>
    <source>
        <strain evidence="1">CGMCC 4.7201</strain>
    </source>
</reference>
<dbReference type="EMBL" id="BMMS01000008">
    <property type="protein sequence ID" value="GGO86498.1"/>
    <property type="molecule type" value="Genomic_DNA"/>
</dbReference>
<dbReference type="Proteomes" id="UP000641932">
    <property type="component" value="Unassembled WGS sequence"/>
</dbReference>
<organism evidence="1 2">
    <name type="scientific">Wenjunlia tyrosinilytica</name>
    <dbReference type="NCBI Taxonomy" id="1544741"/>
    <lineage>
        <taxon>Bacteria</taxon>
        <taxon>Bacillati</taxon>
        <taxon>Actinomycetota</taxon>
        <taxon>Actinomycetes</taxon>
        <taxon>Kitasatosporales</taxon>
        <taxon>Streptomycetaceae</taxon>
        <taxon>Wenjunlia</taxon>
    </lineage>
</organism>
<evidence type="ECO:0000313" key="2">
    <source>
        <dbReference type="Proteomes" id="UP000641932"/>
    </source>
</evidence>
<comment type="caution">
    <text evidence="1">The sequence shown here is derived from an EMBL/GenBank/DDBJ whole genome shotgun (WGS) entry which is preliminary data.</text>
</comment>
<evidence type="ECO:0000313" key="1">
    <source>
        <dbReference type="EMBL" id="GGO86498.1"/>
    </source>
</evidence>
<dbReference type="RefSeq" id="WP_229698327.1">
    <property type="nucleotide sequence ID" value="NZ_BMMS01000008.1"/>
</dbReference>
<name>A0A918DVT2_9ACTN</name>
<protein>
    <recommendedName>
        <fullName evidence="3">Regulatory protein</fullName>
    </recommendedName>
</protein>
<sequence length="111" mass="11726">MAKPFARVDVSESLFMIATLPVPKVKNQETGEVATDRATGAAMYIVNLLETSGGQAQVLKITVAEPGLPEGLAPGMTVRPVKLIASPWANVFGDQVNSGLSYRAEGLELVK</sequence>
<accession>A0A918DVT2</accession>
<reference evidence="1" key="2">
    <citation type="submission" date="2020-09" db="EMBL/GenBank/DDBJ databases">
        <authorList>
            <person name="Sun Q."/>
            <person name="Zhou Y."/>
        </authorList>
    </citation>
    <scope>NUCLEOTIDE SEQUENCE</scope>
    <source>
        <strain evidence="1">CGMCC 4.7201</strain>
    </source>
</reference>
<proteinExistence type="predicted"/>
<keyword evidence="2" id="KW-1185">Reference proteome</keyword>
<gene>
    <name evidence="1" type="ORF">GCM10012280_22770</name>
</gene>